<dbReference type="OrthoDB" id="2884925at2759"/>
<keyword evidence="1" id="KW-0175">Coiled coil</keyword>
<proteinExistence type="predicted"/>
<organism evidence="2 3">
    <name type="scientific">Athelia psychrophila</name>
    <dbReference type="NCBI Taxonomy" id="1759441"/>
    <lineage>
        <taxon>Eukaryota</taxon>
        <taxon>Fungi</taxon>
        <taxon>Dikarya</taxon>
        <taxon>Basidiomycota</taxon>
        <taxon>Agaricomycotina</taxon>
        <taxon>Agaricomycetes</taxon>
        <taxon>Agaricomycetidae</taxon>
        <taxon>Atheliales</taxon>
        <taxon>Atheliaceae</taxon>
        <taxon>Athelia</taxon>
    </lineage>
</organism>
<reference evidence="2 3" key="1">
    <citation type="journal article" date="2016" name="Mol. Biol. Evol.">
        <title>Comparative Genomics of Early-Diverging Mushroom-Forming Fungi Provides Insights into the Origins of Lignocellulose Decay Capabilities.</title>
        <authorList>
            <person name="Nagy L.G."/>
            <person name="Riley R."/>
            <person name="Tritt A."/>
            <person name="Adam C."/>
            <person name="Daum C."/>
            <person name="Floudas D."/>
            <person name="Sun H."/>
            <person name="Yadav J.S."/>
            <person name="Pangilinan J."/>
            <person name="Larsson K.H."/>
            <person name="Matsuura K."/>
            <person name="Barry K."/>
            <person name="Labutti K."/>
            <person name="Kuo R."/>
            <person name="Ohm R.A."/>
            <person name="Bhattacharya S.S."/>
            <person name="Shirouzu T."/>
            <person name="Yoshinaga Y."/>
            <person name="Martin F.M."/>
            <person name="Grigoriev I.V."/>
            <person name="Hibbett D.S."/>
        </authorList>
    </citation>
    <scope>NUCLEOTIDE SEQUENCE [LARGE SCALE GENOMIC DNA]</scope>
    <source>
        <strain evidence="2 3">CBS 109695</strain>
    </source>
</reference>
<protein>
    <submittedName>
        <fullName evidence="2">Uncharacterized protein</fullName>
    </submittedName>
</protein>
<keyword evidence="3" id="KW-1185">Reference proteome</keyword>
<sequence>MRQVNQTRISILSERLKAIERTKKELTRQLQVLEVESIAKRHELRSLRNEGAPISSLPDGVLSAIFEIGQPIPRGYSIQGLLSPEIAVSHVTSHWRYVALGTPALWTKI</sequence>
<accession>A0A166MLU1</accession>
<dbReference type="EMBL" id="KV417528">
    <property type="protein sequence ID" value="KZP24129.1"/>
    <property type="molecule type" value="Genomic_DNA"/>
</dbReference>
<evidence type="ECO:0000313" key="2">
    <source>
        <dbReference type="EMBL" id="KZP24129.1"/>
    </source>
</evidence>
<name>A0A166MLU1_9AGAM</name>
<dbReference type="Proteomes" id="UP000076532">
    <property type="component" value="Unassembled WGS sequence"/>
</dbReference>
<feature type="coiled-coil region" evidence="1">
    <location>
        <begin position="9"/>
        <end position="50"/>
    </location>
</feature>
<gene>
    <name evidence="2" type="ORF">FIBSPDRAFT_736244</name>
</gene>
<feature type="non-terminal residue" evidence="2">
    <location>
        <position position="109"/>
    </location>
</feature>
<evidence type="ECO:0000313" key="3">
    <source>
        <dbReference type="Proteomes" id="UP000076532"/>
    </source>
</evidence>
<dbReference type="AlphaFoldDB" id="A0A166MLU1"/>
<evidence type="ECO:0000256" key="1">
    <source>
        <dbReference type="SAM" id="Coils"/>
    </source>
</evidence>